<evidence type="ECO:0000313" key="2">
    <source>
        <dbReference type="Proteomes" id="UP000886520"/>
    </source>
</evidence>
<proteinExistence type="predicted"/>
<accession>A0A9D4ZK22</accession>
<sequence length="108" mass="12393">MQRCCNNKRTRTQSLKEINPQEAESNRAPFLCWKAPSTRTTLRLHQLTLSSFSNSKSSRRDKRRSKQRKLFAASFPSVDALRPPTECSTYRFQLCEASFGGLMFATAQ</sequence>
<comment type="caution">
    <text evidence="1">The sequence shown here is derived from an EMBL/GenBank/DDBJ whole genome shotgun (WGS) entry which is preliminary data.</text>
</comment>
<name>A0A9D4ZK22_ADICA</name>
<dbReference type="EMBL" id="JABFUD020000008">
    <property type="protein sequence ID" value="KAI5076732.1"/>
    <property type="molecule type" value="Genomic_DNA"/>
</dbReference>
<organism evidence="1 2">
    <name type="scientific">Adiantum capillus-veneris</name>
    <name type="common">Maidenhair fern</name>
    <dbReference type="NCBI Taxonomy" id="13818"/>
    <lineage>
        <taxon>Eukaryota</taxon>
        <taxon>Viridiplantae</taxon>
        <taxon>Streptophyta</taxon>
        <taxon>Embryophyta</taxon>
        <taxon>Tracheophyta</taxon>
        <taxon>Polypodiopsida</taxon>
        <taxon>Polypodiidae</taxon>
        <taxon>Polypodiales</taxon>
        <taxon>Pteridineae</taxon>
        <taxon>Pteridaceae</taxon>
        <taxon>Vittarioideae</taxon>
        <taxon>Adiantum</taxon>
    </lineage>
</organism>
<dbReference type="Proteomes" id="UP000886520">
    <property type="component" value="Chromosome 8"/>
</dbReference>
<dbReference type="AlphaFoldDB" id="A0A9D4ZK22"/>
<keyword evidence="2" id="KW-1185">Reference proteome</keyword>
<evidence type="ECO:0000313" key="1">
    <source>
        <dbReference type="EMBL" id="KAI5076732.1"/>
    </source>
</evidence>
<reference evidence="1" key="1">
    <citation type="submission" date="2021-01" db="EMBL/GenBank/DDBJ databases">
        <title>Adiantum capillus-veneris genome.</title>
        <authorList>
            <person name="Fang Y."/>
            <person name="Liao Q."/>
        </authorList>
    </citation>
    <scope>NUCLEOTIDE SEQUENCE</scope>
    <source>
        <strain evidence="1">H3</strain>
        <tissue evidence="1">Leaf</tissue>
    </source>
</reference>
<protein>
    <submittedName>
        <fullName evidence="1">Uncharacterized protein</fullName>
    </submittedName>
</protein>
<gene>
    <name evidence="1" type="ORF">GOP47_0008797</name>
</gene>